<comment type="subcellular location">
    <subcellularLocation>
        <location evidence="1">Membrane</location>
        <topology evidence="1">Multi-pass membrane protein</topology>
    </subcellularLocation>
</comment>
<evidence type="ECO:0000256" key="4">
    <source>
        <dbReference type="ARBA" id="ARBA00022821"/>
    </source>
</evidence>
<keyword evidence="10" id="KW-1185">Reference proteome</keyword>
<dbReference type="EMBL" id="JBDFQZ010000012">
    <property type="protein sequence ID" value="KAK9671932.1"/>
    <property type="molecule type" value="Genomic_DNA"/>
</dbReference>
<evidence type="ECO:0000256" key="1">
    <source>
        <dbReference type="ARBA" id="ARBA00004141"/>
    </source>
</evidence>
<evidence type="ECO:0008006" key="11">
    <source>
        <dbReference type="Google" id="ProtNLM"/>
    </source>
</evidence>
<evidence type="ECO:0000256" key="2">
    <source>
        <dbReference type="ARBA" id="ARBA00006574"/>
    </source>
</evidence>
<evidence type="ECO:0000256" key="8">
    <source>
        <dbReference type="SAM" id="Phobius"/>
    </source>
</evidence>
<keyword evidence="4" id="KW-0611">Plant defense</keyword>
<protein>
    <recommendedName>
        <fullName evidence="11">MLO-like protein</fullName>
    </recommendedName>
</protein>
<comment type="caution">
    <text evidence="9">The sequence shown here is derived from an EMBL/GenBank/DDBJ whole genome shotgun (WGS) entry which is preliminary data.</text>
</comment>
<dbReference type="PANTHER" id="PTHR31942">
    <property type="entry name" value="MLO-LIKE PROTEIN 1"/>
    <property type="match status" value="1"/>
</dbReference>
<dbReference type="GO" id="GO:0016020">
    <property type="term" value="C:membrane"/>
    <property type="evidence" value="ECO:0007669"/>
    <property type="project" value="UniProtKB-SubCell"/>
</dbReference>
<keyword evidence="6 8" id="KW-0472">Membrane</keyword>
<feature type="transmembrane region" description="Helical" evidence="8">
    <location>
        <begin position="77"/>
        <end position="98"/>
    </location>
</feature>
<comment type="similarity">
    <text evidence="2">Belongs to the MLO family.</text>
</comment>
<evidence type="ECO:0000256" key="5">
    <source>
        <dbReference type="ARBA" id="ARBA00022989"/>
    </source>
</evidence>
<sequence length="265" mass="30517">RMDKIIDIRSFTFIRERFEGVDAGKINYVYSFLKHLSGVVTKADYEAMRLGFILAHRNGDQTFDFHKYMVYAYEADFKTVVSIRWFLWLFAVISLTLNVAGWNIYFWLSFIPIVFLLIVGTKLEQVITDLATYLAQRHTVIIGDIKIQPSDEYFWFNKPRIVLFSIHIILFMNSFGFAIFFWTLFKFNFNSCIMGDPMYAISRLVIMVVVQTICSYSTLPLYAIVTQMGTSYNKEAMSRYSNASTLGAGVSGHGGAESSTERTHD</sequence>
<organism evidence="9 10">
    <name type="scientific">Saponaria officinalis</name>
    <name type="common">Common soapwort</name>
    <name type="synonym">Lychnis saponaria</name>
    <dbReference type="NCBI Taxonomy" id="3572"/>
    <lineage>
        <taxon>Eukaryota</taxon>
        <taxon>Viridiplantae</taxon>
        <taxon>Streptophyta</taxon>
        <taxon>Embryophyta</taxon>
        <taxon>Tracheophyta</taxon>
        <taxon>Spermatophyta</taxon>
        <taxon>Magnoliopsida</taxon>
        <taxon>eudicotyledons</taxon>
        <taxon>Gunneridae</taxon>
        <taxon>Pentapetalae</taxon>
        <taxon>Caryophyllales</taxon>
        <taxon>Caryophyllaceae</taxon>
        <taxon>Caryophylleae</taxon>
        <taxon>Saponaria</taxon>
    </lineage>
</organism>
<accession>A0AAW1H3X2</accession>
<reference evidence="9" key="1">
    <citation type="submission" date="2024-03" db="EMBL/GenBank/DDBJ databases">
        <title>WGS assembly of Saponaria officinalis var. Norfolk2.</title>
        <authorList>
            <person name="Jenkins J."/>
            <person name="Shu S."/>
            <person name="Grimwood J."/>
            <person name="Barry K."/>
            <person name="Goodstein D."/>
            <person name="Schmutz J."/>
            <person name="Leebens-Mack J."/>
            <person name="Osbourn A."/>
        </authorList>
    </citation>
    <scope>NUCLEOTIDE SEQUENCE [LARGE SCALE GENOMIC DNA]</scope>
    <source>
        <strain evidence="9">JIC</strain>
    </source>
</reference>
<proteinExistence type="inferred from homology"/>
<feature type="transmembrane region" description="Helical" evidence="8">
    <location>
        <begin position="204"/>
        <end position="225"/>
    </location>
</feature>
<dbReference type="InterPro" id="IPR004326">
    <property type="entry name" value="Mlo"/>
</dbReference>
<keyword evidence="7" id="KW-0568">Pathogenesis-related protein</keyword>
<feature type="transmembrane region" description="Helical" evidence="8">
    <location>
        <begin position="161"/>
        <end position="184"/>
    </location>
</feature>
<evidence type="ECO:0000256" key="3">
    <source>
        <dbReference type="ARBA" id="ARBA00022692"/>
    </source>
</evidence>
<evidence type="ECO:0000256" key="7">
    <source>
        <dbReference type="ARBA" id="ARBA00023265"/>
    </source>
</evidence>
<dbReference type="GO" id="GO:0006952">
    <property type="term" value="P:defense response"/>
    <property type="evidence" value="ECO:0007669"/>
    <property type="project" value="UniProtKB-KW"/>
</dbReference>
<evidence type="ECO:0000313" key="10">
    <source>
        <dbReference type="Proteomes" id="UP001443914"/>
    </source>
</evidence>
<feature type="non-terminal residue" evidence="9">
    <location>
        <position position="1"/>
    </location>
</feature>
<dbReference type="Proteomes" id="UP001443914">
    <property type="component" value="Unassembled WGS sequence"/>
</dbReference>
<evidence type="ECO:0000313" key="9">
    <source>
        <dbReference type="EMBL" id="KAK9671932.1"/>
    </source>
</evidence>
<keyword evidence="5 8" id="KW-1133">Transmembrane helix</keyword>
<dbReference type="AlphaFoldDB" id="A0AAW1H3X2"/>
<feature type="transmembrane region" description="Helical" evidence="8">
    <location>
        <begin position="104"/>
        <end position="123"/>
    </location>
</feature>
<evidence type="ECO:0000256" key="6">
    <source>
        <dbReference type="ARBA" id="ARBA00023136"/>
    </source>
</evidence>
<name>A0AAW1H3X2_SAPOF</name>
<dbReference type="Pfam" id="PF03094">
    <property type="entry name" value="Mlo"/>
    <property type="match status" value="1"/>
</dbReference>
<dbReference type="PANTHER" id="PTHR31942:SF74">
    <property type="entry name" value="MLO-LIKE PROTEIN 15"/>
    <property type="match status" value="1"/>
</dbReference>
<gene>
    <name evidence="9" type="ORF">RND81_12G064700</name>
</gene>
<keyword evidence="3 8" id="KW-0812">Transmembrane</keyword>